<evidence type="ECO:0000256" key="3">
    <source>
        <dbReference type="ARBA" id="ARBA00022729"/>
    </source>
</evidence>
<dbReference type="InterPro" id="IPR008758">
    <property type="entry name" value="Peptidase_S28"/>
</dbReference>
<gene>
    <name evidence="7" type="ORF">T459_28733</name>
</gene>
<dbReference type="EMBL" id="AYRZ02000011">
    <property type="protein sequence ID" value="PHT69246.1"/>
    <property type="molecule type" value="Genomic_DNA"/>
</dbReference>
<keyword evidence="8" id="KW-1185">Reference proteome</keyword>
<evidence type="ECO:0008006" key="9">
    <source>
        <dbReference type="Google" id="ProtNLM"/>
    </source>
</evidence>
<comment type="caution">
    <text evidence="7">The sequence shown here is derived from an EMBL/GenBank/DDBJ whole genome shotgun (WGS) entry which is preliminary data.</text>
</comment>
<dbReference type="SUPFAM" id="SSF53474">
    <property type="entry name" value="alpha/beta-Hydrolases"/>
    <property type="match status" value="1"/>
</dbReference>
<evidence type="ECO:0000256" key="2">
    <source>
        <dbReference type="ARBA" id="ARBA00022670"/>
    </source>
</evidence>
<evidence type="ECO:0000313" key="8">
    <source>
        <dbReference type="Proteomes" id="UP000222542"/>
    </source>
</evidence>
<keyword evidence="5" id="KW-0325">Glycoprotein</keyword>
<protein>
    <recommendedName>
        <fullName evidence="9">Lysosomal Pro-X carboxypeptidase-like</fullName>
    </recommendedName>
</protein>
<reference evidence="7 8" key="2">
    <citation type="journal article" date="2017" name="Genome Biol.">
        <title>New reference genome sequences of hot pepper reveal the massive evolution of plant disease-resistance genes by retroduplication.</title>
        <authorList>
            <person name="Kim S."/>
            <person name="Park J."/>
            <person name="Yeom S.I."/>
            <person name="Kim Y.M."/>
            <person name="Seo E."/>
            <person name="Kim K.T."/>
            <person name="Kim M.S."/>
            <person name="Lee J.M."/>
            <person name="Cheong K."/>
            <person name="Shin H.S."/>
            <person name="Kim S.B."/>
            <person name="Han K."/>
            <person name="Lee J."/>
            <person name="Park M."/>
            <person name="Lee H.A."/>
            <person name="Lee H.Y."/>
            <person name="Lee Y."/>
            <person name="Oh S."/>
            <person name="Lee J.H."/>
            <person name="Choi E."/>
            <person name="Choi E."/>
            <person name="Lee S.E."/>
            <person name="Jeon J."/>
            <person name="Kim H."/>
            <person name="Choi G."/>
            <person name="Song H."/>
            <person name="Lee J."/>
            <person name="Lee S.C."/>
            <person name="Kwon J.K."/>
            <person name="Lee H.Y."/>
            <person name="Koo N."/>
            <person name="Hong Y."/>
            <person name="Kim R.W."/>
            <person name="Kang W.H."/>
            <person name="Huh J.H."/>
            <person name="Kang B.C."/>
            <person name="Yang T.J."/>
            <person name="Lee Y.H."/>
            <person name="Bennetzen J.L."/>
            <person name="Choi D."/>
        </authorList>
    </citation>
    <scope>NUCLEOTIDE SEQUENCE [LARGE SCALE GENOMIC DNA]</scope>
    <source>
        <strain evidence="8">cv. CM334</strain>
    </source>
</reference>
<dbReference type="Gramene" id="PHT69246">
    <property type="protein sequence ID" value="PHT69246"/>
    <property type="gene ID" value="T459_28733"/>
</dbReference>
<reference evidence="7 8" key="1">
    <citation type="journal article" date="2014" name="Nat. Genet.">
        <title>Genome sequence of the hot pepper provides insights into the evolution of pungency in Capsicum species.</title>
        <authorList>
            <person name="Kim S."/>
            <person name="Park M."/>
            <person name="Yeom S.I."/>
            <person name="Kim Y.M."/>
            <person name="Lee J.M."/>
            <person name="Lee H.A."/>
            <person name="Seo E."/>
            <person name="Choi J."/>
            <person name="Cheong K."/>
            <person name="Kim K.T."/>
            <person name="Jung K."/>
            <person name="Lee G.W."/>
            <person name="Oh S.K."/>
            <person name="Bae C."/>
            <person name="Kim S.B."/>
            <person name="Lee H.Y."/>
            <person name="Kim S.Y."/>
            <person name="Kim M.S."/>
            <person name="Kang B.C."/>
            <person name="Jo Y.D."/>
            <person name="Yang H.B."/>
            <person name="Jeong H.J."/>
            <person name="Kang W.H."/>
            <person name="Kwon J.K."/>
            <person name="Shin C."/>
            <person name="Lim J.Y."/>
            <person name="Park J.H."/>
            <person name="Huh J.H."/>
            <person name="Kim J.S."/>
            <person name="Kim B.D."/>
            <person name="Cohen O."/>
            <person name="Paran I."/>
            <person name="Suh M.C."/>
            <person name="Lee S.B."/>
            <person name="Kim Y.K."/>
            <person name="Shin Y."/>
            <person name="Noh S.J."/>
            <person name="Park J."/>
            <person name="Seo Y.S."/>
            <person name="Kwon S.Y."/>
            <person name="Kim H.A."/>
            <person name="Park J.M."/>
            <person name="Kim H.J."/>
            <person name="Choi S.B."/>
            <person name="Bosland P.W."/>
            <person name="Reeves G."/>
            <person name="Jo S.H."/>
            <person name="Lee B.W."/>
            <person name="Cho H.T."/>
            <person name="Choi H.S."/>
            <person name="Lee M.S."/>
            <person name="Yu Y."/>
            <person name="Do Choi Y."/>
            <person name="Park B.S."/>
            <person name="van Deynze A."/>
            <person name="Ashrafi H."/>
            <person name="Hill T."/>
            <person name="Kim W.T."/>
            <person name="Pai H.S."/>
            <person name="Ahn H.K."/>
            <person name="Yeam I."/>
            <person name="Giovannoni J.J."/>
            <person name="Rose J.K."/>
            <person name="Sorensen I."/>
            <person name="Lee S.J."/>
            <person name="Kim R.W."/>
            <person name="Choi I.Y."/>
            <person name="Choi B.S."/>
            <person name="Lim J.S."/>
            <person name="Lee Y.H."/>
            <person name="Choi D."/>
        </authorList>
    </citation>
    <scope>NUCLEOTIDE SEQUENCE [LARGE SCALE GENOMIC DNA]</scope>
    <source>
        <strain evidence="8">cv. CM334</strain>
    </source>
</reference>
<evidence type="ECO:0000313" key="7">
    <source>
        <dbReference type="EMBL" id="PHT69246.1"/>
    </source>
</evidence>
<organism evidence="7 8">
    <name type="scientific">Capsicum annuum</name>
    <name type="common">Capsicum pepper</name>
    <dbReference type="NCBI Taxonomy" id="4072"/>
    <lineage>
        <taxon>Eukaryota</taxon>
        <taxon>Viridiplantae</taxon>
        <taxon>Streptophyta</taxon>
        <taxon>Embryophyta</taxon>
        <taxon>Tracheophyta</taxon>
        <taxon>Spermatophyta</taxon>
        <taxon>Magnoliopsida</taxon>
        <taxon>eudicotyledons</taxon>
        <taxon>Gunneridae</taxon>
        <taxon>Pentapetalae</taxon>
        <taxon>asterids</taxon>
        <taxon>lamiids</taxon>
        <taxon>Solanales</taxon>
        <taxon>Solanaceae</taxon>
        <taxon>Solanoideae</taxon>
        <taxon>Capsiceae</taxon>
        <taxon>Capsicum</taxon>
    </lineage>
</organism>
<feature type="chain" id="PRO_5013605849" description="Lysosomal Pro-X carboxypeptidase-like" evidence="6">
    <location>
        <begin position="26"/>
        <end position="306"/>
    </location>
</feature>
<keyword evidence="3 6" id="KW-0732">Signal</keyword>
<dbReference type="Pfam" id="PF05577">
    <property type="entry name" value="Peptidase_S28"/>
    <property type="match status" value="1"/>
</dbReference>
<name>A0A2G2YHN1_CAPAN</name>
<evidence type="ECO:0000256" key="5">
    <source>
        <dbReference type="ARBA" id="ARBA00023180"/>
    </source>
</evidence>
<sequence>MNNRLFLFQWLLLLLLFIFTKTSISSKLHKIPRLTPLRDQNINQESNSTNLPKEFETYYYTQTLDHFNYRPKSYKTFKQRYIINSKYWGGSNSSSPIFAYFGAEDSIDSDPLDIGFLTDFAPQFKALLVYIEHRYYGKSKPFETMEEALKDEDIRGYFNSAQAIADYAEILLHIKEKYSAQMSPIIVIGGSYGGMLASWFRLKYPHIALSALASSAPILYFDNITPQNGYYSIVSKDFKEASKSCYRTIRKSWSIIDRIASKNNGLSYLSQKFKTCSQLNDSFELKDYLNFKYSSAVSIMIHQVIQ</sequence>
<dbReference type="GO" id="GO:0070008">
    <property type="term" value="F:serine-type exopeptidase activity"/>
    <property type="evidence" value="ECO:0007669"/>
    <property type="project" value="InterPro"/>
</dbReference>
<proteinExistence type="inferred from homology"/>
<evidence type="ECO:0000256" key="6">
    <source>
        <dbReference type="SAM" id="SignalP"/>
    </source>
</evidence>
<dbReference type="Gene3D" id="3.40.50.1820">
    <property type="entry name" value="alpha/beta hydrolase"/>
    <property type="match status" value="1"/>
</dbReference>
<dbReference type="PANTHER" id="PTHR11010">
    <property type="entry name" value="PROTEASE S28 PRO-X CARBOXYPEPTIDASE-RELATED"/>
    <property type="match status" value="1"/>
</dbReference>
<dbReference type="AlphaFoldDB" id="A0A2G2YHN1"/>
<feature type="signal peptide" evidence="6">
    <location>
        <begin position="1"/>
        <end position="25"/>
    </location>
</feature>
<evidence type="ECO:0000256" key="4">
    <source>
        <dbReference type="ARBA" id="ARBA00022801"/>
    </source>
</evidence>
<keyword evidence="4" id="KW-0378">Hydrolase</keyword>
<dbReference type="OMA" id="MYTTMAM"/>
<dbReference type="PANTHER" id="PTHR11010:SF96">
    <property type="entry name" value="LYSOSOMAL PRO-X CARBOXYPEPTIDASE-LIKE ISOFORM X1"/>
    <property type="match status" value="1"/>
</dbReference>
<dbReference type="GO" id="GO:0006508">
    <property type="term" value="P:proteolysis"/>
    <property type="evidence" value="ECO:0007669"/>
    <property type="project" value="UniProtKB-KW"/>
</dbReference>
<dbReference type="Proteomes" id="UP000222542">
    <property type="component" value="Unassembled WGS sequence"/>
</dbReference>
<dbReference type="InterPro" id="IPR029058">
    <property type="entry name" value="AB_hydrolase_fold"/>
</dbReference>
<evidence type="ECO:0000256" key="1">
    <source>
        <dbReference type="ARBA" id="ARBA00011079"/>
    </source>
</evidence>
<keyword evidence="2" id="KW-0645">Protease</keyword>
<accession>A0A2G2YHN1</accession>
<comment type="similarity">
    <text evidence="1">Belongs to the peptidase S28 family.</text>
</comment>